<dbReference type="Proteomes" id="UP000649753">
    <property type="component" value="Unassembled WGS sequence"/>
</dbReference>
<dbReference type="AlphaFoldDB" id="A0A927M620"/>
<evidence type="ECO:0000313" key="3">
    <source>
        <dbReference type="Proteomes" id="UP000649753"/>
    </source>
</evidence>
<comment type="caution">
    <text evidence="2">The sequence shown here is derived from an EMBL/GenBank/DDBJ whole genome shotgun (WGS) entry which is preliminary data.</text>
</comment>
<accession>A0A927M620</accession>
<feature type="region of interest" description="Disordered" evidence="1">
    <location>
        <begin position="1"/>
        <end position="27"/>
    </location>
</feature>
<evidence type="ECO:0000313" key="2">
    <source>
        <dbReference type="EMBL" id="MBE1488677.1"/>
    </source>
</evidence>
<reference evidence="2" key="1">
    <citation type="submission" date="2020-10" db="EMBL/GenBank/DDBJ databases">
        <title>Sequencing the genomes of 1000 actinobacteria strains.</title>
        <authorList>
            <person name="Klenk H.-P."/>
        </authorList>
    </citation>
    <scope>NUCLEOTIDE SEQUENCE</scope>
    <source>
        <strain evidence="2">DSM 46832</strain>
    </source>
</reference>
<feature type="region of interest" description="Disordered" evidence="1">
    <location>
        <begin position="39"/>
        <end position="58"/>
    </location>
</feature>
<sequence length="58" mass="5908">MKRGNSAGTVGGGLPYTRPGPLGEAPVGEAETLIMDVNGAAGARRSVVRRRATEATAR</sequence>
<name>A0A927M620_9ACTN</name>
<dbReference type="EMBL" id="JADBEB010000001">
    <property type="protein sequence ID" value="MBE1488677.1"/>
    <property type="molecule type" value="Genomic_DNA"/>
</dbReference>
<evidence type="ECO:0000256" key="1">
    <source>
        <dbReference type="SAM" id="MobiDB-lite"/>
    </source>
</evidence>
<keyword evidence="3" id="KW-1185">Reference proteome</keyword>
<proteinExistence type="predicted"/>
<organism evidence="2 3">
    <name type="scientific">Plantactinospora soyae</name>
    <dbReference type="NCBI Taxonomy" id="1544732"/>
    <lineage>
        <taxon>Bacteria</taxon>
        <taxon>Bacillati</taxon>
        <taxon>Actinomycetota</taxon>
        <taxon>Actinomycetes</taxon>
        <taxon>Micromonosporales</taxon>
        <taxon>Micromonosporaceae</taxon>
        <taxon>Plantactinospora</taxon>
    </lineage>
</organism>
<gene>
    <name evidence="2" type="ORF">H4W31_004315</name>
</gene>
<protein>
    <submittedName>
        <fullName evidence="2">Uncharacterized protein</fullName>
    </submittedName>
</protein>